<dbReference type="InterPro" id="IPR002048">
    <property type="entry name" value="EF_hand_dom"/>
</dbReference>
<dbReference type="PANTHER" id="PTHR13025">
    <property type="entry name" value="EF-HAND DOMAIN-CONTAINING PROTEIN D"/>
    <property type="match status" value="1"/>
</dbReference>
<dbReference type="AlphaFoldDB" id="A0AAV2BUT6"/>
<dbReference type="PANTHER" id="PTHR13025:SF6">
    <property type="entry name" value="EF-HAND DOMAIN-CONTAINING PROTEIN-RELATED"/>
    <property type="match status" value="1"/>
</dbReference>
<accession>A0AAV2BUT6</accession>
<evidence type="ECO:0000256" key="1">
    <source>
        <dbReference type="ARBA" id="ARBA00022723"/>
    </source>
</evidence>
<keyword evidence="7" id="KW-1185">Reference proteome</keyword>
<keyword evidence="4" id="KW-0175">Coiled coil</keyword>
<keyword evidence="3" id="KW-0106">Calcium</keyword>
<organism evidence="6 7">
    <name type="scientific">Larinioides sclopetarius</name>
    <dbReference type="NCBI Taxonomy" id="280406"/>
    <lineage>
        <taxon>Eukaryota</taxon>
        <taxon>Metazoa</taxon>
        <taxon>Ecdysozoa</taxon>
        <taxon>Arthropoda</taxon>
        <taxon>Chelicerata</taxon>
        <taxon>Arachnida</taxon>
        <taxon>Araneae</taxon>
        <taxon>Araneomorphae</taxon>
        <taxon>Entelegynae</taxon>
        <taxon>Araneoidea</taxon>
        <taxon>Araneidae</taxon>
        <taxon>Larinioides</taxon>
    </lineage>
</organism>
<feature type="coiled-coil region" evidence="4">
    <location>
        <begin position="157"/>
        <end position="186"/>
    </location>
</feature>
<dbReference type="SUPFAM" id="SSF47473">
    <property type="entry name" value="EF-hand"/>
    <property type="match status" value="1"/>
</dbReference>
<keyword evidence="1" id="KW-0479">Metal-binding</keyword>
<feature type="domain" description="EF-hand" evidence="5">
    <location>
        <begin position="81"/>
        <end position="116"/>
    </location>
</feature>
<evidence type="ECO:0000313" key="6">
    <source>
        <dbReference type="EMBL" id="CAL1299619.1"/>
    </source>
</evidence>
<dbReference type="CDD" id="cd00051">
    <property type="entry name" value="EFh"/>
    <property type="match status" value="1"/>
</dbReference>
<reference evidence="6 7" key="1">
    <citation type="submission" date="2024-04" db="EMBL/GenBank/DDBJ databases">
        <authorList>
            <person name="Rising A."/>
            <person name="Reimegard J."/>
            <person name="Sonavane S."/>
            <person name="Akerstrom W."/>
            <person name="Nylinder S."/>
            <person name="Hedman E."/>
            <person name="Kallberg Y."/>
        </authorList>
    </citation>
    <scope>NUCLEOTIDE SEQUENCE [LARGE SCALE GENOMIC DNA]</scope>
</reference>
<sequence>MADSELSAILSQRQIINEGNGDATMIPNKKKYFNPYTEFKEFSMKEIKEYERMFKKFDVGHDGFIDLEELKRMMEVLGAPQTHLALKQMIKEVDEDLDKKISFREFMLIYRKARAGELDLDGGLSKLASLTEIDVDEAGVGGAKTFFEAKIAEQAASSRFEGEIRAEQEERKREEELRRKRQAEFKEKANFFGQVAAQNA</sequence>
<dbReference type="PROSITE" id="PS50222">
    <property type="entry name" value="EF_HAND_2"/>
    <property type="match status" value="2"/>
</dbReference>
<dbReference type="SMART" id="SM00054">
    <property type="entry name" value="EFh"/>
    <property type="match status" value="2"/>
</dbReference>
<feature type="domain" description="EF-hand" evidence="5">
    <location>
        <begin position="45"/>
        <end position="80"/>
    </location>
</feature>
<dbReference type="EMBL" id="CAXIEN010000510">
    <property type="protein sequence ID" value="CAL1299619.1"/>
    <property type="molecule type" value="Genomic_DNA"/>
</dbReference>
<dbReference type="Pfam" id="PF21008">
    <property type="entry name" value="AIF-1"/>
    <property type="match status" value="1"/>
</dbReference>
<protein>
    <recommendedName>
        <fullName evidence="5">EF-hand domain-containing protein</fullName>
    </recommendedName>
</protein>
<dbReference type="FunFam" id="1.10.238.10:FF:000112">
    <property type="entry name" value="EF-hand domain family, member D2"/>
    <property type="match status" value="1"/>
</dbReference>
<gene>
    <name evidence="6" type="ORF">LARSCL_LOCUS21462</name>
</gene>
<proteinExistence type="predicted"/>
<evidence type="ECO:0000259" key="5">
    <source>
        <dbReference type="PROSITE" id="PS50222"/>
    </source>
</evidence>
<evidence type="ECO:0000313" key="7">
    <source>
        <dbReference type="Proteomes" id="UP001497382"/>
    </source>
</evidence>
<name>A0AAV2BUT6_9ARAC</name>
<keyword evidence="2" id="KW-0677">Repeat</keyword>
<dbReference type="InterPro" id="IPR049025">
    <property type="entry name" value="AIF-1_EF_pair"/>
</dbReference>
<evidence type="ECO:0000256" key="2">
    <source>
        <dbReference type="ARBA" id="ARBA00022737"/>
    </source>
</evidence>
<evidence type="ECO:0000256" key="4">
    <source>
        <dbReference type="SAM" id="Coils"/>
    </source>
</evidence>
<dbReference type="GO" id="GO:0005509">
    <property type="term" value="F:calcium ion binding"/>
    <property type="evidence" value="ECO:0007669"/>
    <property type="project" value="InterPro"/>
</dbReference>
<evidence type="ECO:0000256" key="3">
    <source>
        <dbReference type="ARBA" id="ARBA00022837"/>
    </source>
</evidence>
<dbReference type="Gene3D" id="1.10.238.10">
    <property type="entry name" value="EF-hand"/>
    <property type="match status" value="1"/>
</dbReference>
<dbReference type="Proteomes" id="UP001497382">
    <property type="component" value="Unassembled WGS sequence"/>
</dbReference>
<dbReference type="InterPro" id="IPR011992">
    <property type="entry name" value="EF-hand-dom_pair"/>
</dbReference>
<dbReference type="InterPro" id="IPR040365">
    <property type="entry name" value="EFHD1/2"/>
</dbReference>
<comment type="caution">
    <text evidence="6">The sequence shown here is derived from an EMBL/GenBank/DDBJ whole genome shotgun (WGS) entry which is preliminary data.</text>
</comment>